<protein>
    <submittedName>
        <fullName evidence="1">Uncharacterized protein</fullName>
    </submittedName>
</protein>
<evidence type="ECO:0000313" key="1">
    <source>
        <dbReference type="EMBL" id="AVO52889.1"/>
    </source>
</evidence>
<accession>A0A2R3QM76</accession>
<gene>
    <name evidence="1" type="ORF">C7A17_08950</name>
</gene>
<dbReference type="RefSeq" id="WP_106737702.1">
    <property type="nucleotide sequence ID" value="NZ_CP027657.1"/>
</dbReference>
<dbReference type="Proteomes" id="UP000238327">
    <property type="component" value="Chromosome"/>
</dbReference>
<proteinExistence type="predicted"/>
<dbReference type="PROSITE" id="PS51257">
    <property type="entry name" value="PROKAR_LIPOPROTEIN"/>
    <property type="match status" value="1"/>
</dbReference>
<sequence length="92" mass="9892">MDRPSRVSLLMLGAVLACGLSMSIAVIMCAQLLLEVRQEPLPSSYSRAVPVLPARDVALKTPNTNGLAHLDGWIMLDFDAGNTVAPARSIRF</sequence>
<dbReference type="AlphaFoldDB" id="A0A2R3QM76"/>
<reference evidence="1 2" key="1">
    <citation type="submission" date="2018-03" db="EMBL/GenBank/DDBJ databases">
        <title>Complete genome sequence and methylome analysis of Pseudomonas mendocina NEB 698.</title>
        <authorList>
            <person name="Morgan R.D."/>
        </authorList>
    </citation>
    <scope>NUCLEOTIDE SEQUENCE [LARGE SCALE GENOMIC DNA]</scope>
    <source>
        <strain evidence="1 2">NEB698</strain>
    </source>
</reference>
<organism evidence="1 2">
    <name type="scientific">Ectopseudomonas mendocina</name>
    <name type="common">Pseudomonas mendocina</name>
    <dbReference type="NCBI Taxonomy" id="300"/>
    <lineage>
        <taxon>Bacteria</taxon>
        <taxon>Pseudomonadati</taxon>
        <taxon>Pseudomonadota</taxon>
        <taxon>Gammaproteobacteria</taxon>
        <taxon>Pseudomonadales</taxon>
        <taxon>Pseudomonadaceae</taxon>
        <taxon>Ectopseudomonas</taxon>
    </lineage>
</organism>
<evidence type="ECO:0000313" key="2">
    <source>
        <dbReference type="Proteomes" id="UP000238327"/>
    </source>
</evidence>
<name>A0A2R3QM76_ECTME</name>
<dbReference type="EMBL" id="CP027657">
    <property type="protein sequence ID" value="AVO52889.1"/>
    <property type="molecule type" value="Genomic_DNA"/>
</dbReference>